<reference evidence="7" key="1">
    <citation type="submission" date="2018-06" db="EMBL/GenBank/DDBJ databases">
        <authorList>
            <person name="Zhirakovskaya E."/>
        </authorList>
    </citation>
    <scope>NUCLEOTIDE SEQUENCE</scope>
</reference>
<dbReference type="PANTHER" id="PTHR12302:SF3">
    <property type="entry name" value="SERINE_THREONINE-PROTEIN KINASE 31"/>
    <property type="match status" value="1"/>
</dbReference>
<feature type="compositionally biased region" description="Low complexity" evidence="4">
    <location>
        <begin position="23"/>
        <end position="45"/>
    </location>
</feature>
<dbReference type="EMBL" id="UOEI01000035">
    <property type="protein sequence ID" value="VAV90310.1"/>
    <property type="molecule type" value="Genomic_DNA"/>
</dbReference>
<dbReference type="Gene3D" id="2.60.40.1260">
    <property type="entry name" value="Lamin Tail domain"/>
    <property type="match status" value="1"/>
</dbReference>
<evidence type="ECO:0000256" key="4">
    <source>
        <dbReference type="SAM" id="MobiDB-lite"/>
    </source>
</evidence>
<evidence type="ECO:0000256" key="3">
    <source>
        <dbReference type="ARBA" id="ARBA00022801"/>
    </source>
</evidence>
<evidence type="ECO:0008006" key="8">
    <source>
        <dbReference type="Google" id="ProtNLM"/>
    </source>
</evidence>
<dbReference type="SMART" id="SM00318">
    <property type="entry name" value="SNc"/>
    <property type="match status" value="1"/>
</dbReference>
<gene>
    <name evidence="7" type="ORF">MNBD_ACTINO01-1702</name>
</gene>
<dbReference type="Pfam" id="PF00565">
    <property type="entry name" value="SNase"/>
    <property type="match status" value="1"/>
</dbReference>
<dbReference type="InterPro" id="IPR016071">
    <property type="entry name" value="Staphylococal_nuclease_OB-fold"/>
</dbReference>
<dbReference type="PANTHER" id="PTHR12302">
    <property type="entry name" value="EBNA2 BINDING PROTEIN P100"/>
    <property type="match status" value="1"/>
</dbReference>
<feature type="region of interest" description="Disordered" evidence="4">
    <location>
        <begin position="294"/>
        <end position="316"/>
    </location>
</feature>
<dbReference type="InterPro" id="IPR036415">
    <property type="entry name" value="Lamin_tail_dom_sf"/>
</dbReference>
<name>A0A3B0RB02_9ZZZZ</name>
<dbReference type="GO" id="GO:0016787">
    <property type="term" value="F:hydrolase activity"/>
    <property type="evidence" value="ECO:0007669"/>
    <property type="project" value="UniProtKB-KW"/>
</dbReference>
<feature type="compositionally biased region" description="Polar residues" evidence="4">
    <location>
        <begin position="294"/>
        <end position="310"/>
    </location>
</feature>
<evidence type="ECO:0000313" key="7">
    <source>
        <dbReference type="EMBL" id="VAV90310.1"/>
    </source>
</evidence>
<dbReference type="Gene3D" id="2.40.50.90">
    <property type="match status" value="1"/>
</dbReference>
<proteinExistence type="predicted"/>
<dbReference type="InterPro" id="IPR035437">
    <property type="entry name" value="SNase_OB-fold_sf"/>
</dbReference>
<accession>A0A3B0RB02</accession>
<feature type="domain" description="TNase-like" evidence="5">
    <location>
        <begin position="66"/>
        <end position="193"/>
    </location>
</feature>
<dbReference type="PROSITE" id="PS50830">
    <property type="entry name" value="TNASE_3"/>
    <property type="match status" value="1"/>
</dbReference>
<dbReference type="PROSITE" id="PS51841">
    <property type="entry name" value="LTD"/>
    <property type="match status" value="1"/>
</dbReference>
<evidence type="ECO:0000259" key="5">
    <source>
        <dbReference type="PROSITE" id="PS50830"/>
    </source>
</evidence>
<keyword evidence="2" id="KW-0255">Endonuclease</keyword>
<feature type="domain" description="LTD" evidence="6">
    <location>
        <begin position="200"/>
        <end position="313"/>
    </location>
</feature>
<sequence>MLLIALNTAVALFANASTDHTDSVASPSPPQVTSTTTSMPSTSTTAAETTTTAATATSTTLALSPGADHVTLESVTDGDTVRVAFLNGAVKKVRLIGINTPEDGECLAGEATQALTALLGSREFTMTTDVSDRDRYDRLLRYLWLDDGTLVNESLVADGFALARDYPPDSEYVDLFAAAQQRAEAAAIGLWASDACGPPVGSGLQIISIEFDAPGDDRENLNGEWVEITNTGATAEPMTSWVLKDESAGHRYTFPAGFALDPGSTVTVHTGCVADTATTLYWCNDKGAVWNNSGDTASCSTPPETSSPNARTDRNF</sequence>
<evidence type="ECO:0000259" key="6">
    <source>
        <dbReference type="PROSITE" id="PS51841"/>
    </source>
</evidence>
<dbReference type="Pfam" id="PF00932">
    <property type="entry name" value="LTD"/>
    <property type="match status" value="1"/>
</dbReference>
<keyword evidence="1" id="KW-0540">Nuclease</keyword>
<dbReference type="SUPFAM" id="SSF74853">
    <property type="entry name" value="Lamin A/C globular tail domain"/>
    <property type="match status" value="1"/>
</dbReference>
<dbReference type="SUPFAM" id="SSF50199">
    <property type="entry name" value="Staphylococcal nuclease"/>
    <property type="match status" value="1"/>
</dbReference>
<evidence type="ECO:0000256" key="1">
    <source>
        <dbReference type="ARBA" id="ARBA00022722"/>
    </source>
</evidence>
<feature type="region of interest" description="Disordered" evidence="4">
    <location>
        <begin position="19"/>
        <end position="45"/>
    </location>
</feature>
<dbReference type="InterPro" id="IPR001322">
    <property type="entry name" value="Lamin_tail_dom"/>
</dbReference>
<organism evidence="7">
    <name type="scientific">hydrothermal vent metagenome</name>
    <dbReference type="NCBI Taxonomy" id="652676"/>
    <lineage>
        <taxon>unclassified sequences</taxon>
        <taxon>metagenomes</taxon>
        <taxon>ecological metagenomes</taxon>
    </lineage>
</organism>
<evidence type="ECO:0000256" key="2">
    <source>
        <dbReference type="ARBA" id="ARBA00022759"/>
    </source>
</evidence>
<dbReference type="GO" id="GO:0004519">
    <property type="term" value="F:endonuclease activity"/>
    <property type="evidence" value="ECO:0007669"/>
    <property type="project" value="UniProtKB-KW"/>
</dbReference>
<dbReference type="AlphaFoldDB" id="A0A3B0RB02"/>
<protein>
    <recommendedName>
        <fullName evidence="8">TNase-like domain-containing protein</fullName>
    </recommendedName>
</protein>
<keyword evidence="3" id="KW-0378">Hydrolase</keyword>